<dbReference type="RefSeq" id="WP_356959202.1">
    <property type="nucleotide sequence ID" value="NZ_JBEYBD010000025.1"/>
</dbReference>
<dbReference type="Proteomes" id="UP001550628">
    <property type="component" value="Unassembled WGS sequence"/>
</dbReference>
<evidence type="ECO:0000313" key="9">
    <source>
        <dbReference type="EMBL" id="MEU1956687.1"/>
    </source>
</evidence>
<sequence>MSIADQSDKRSQQRNSWIRRSGWRHRSIRGRVLAIALIPSAVLLIAGTITIGALADDARSTRQWQNYRESVMDPLLAFVNAIQEERAVSLLTLAGDPRAASDLQRVREHSDAALSETSEVAAAARSLDIAASTRSTSAFSALAGRIPVVRSDVDTRRARSYEVDEFYSQLAGVIADGMEDSAKLSAPNSTTATAEITAAGLLRLTDLHSRTVALATSGMFDQTLDDGERRAVGLLVGAYRHKLAELIRQLNEDGEAQYRTLTDSEDWHRATSAEDELVEFGVPPASFEQWQNSERAVAAVLLSLFRGHIADSSENAKSVAGSALTRAISAGTAIVIISFLTVGIAVMLANRLVLRLRRLRMGSLELASERLPSIIQRIHDGEPVDIDFETAVVDDNPDEIGGVADAFRTAQRTAIDAAAAEARSREGFNKVFLDIAYRSQVLVRRQLDLLDIAESHQDDPEHLERLFQLDHLTTRARRNAENLLILGGGKPGRQWRQPVSLEEIVRSAVSETEDFARMSAVRMPDARVLGNVVADLIHLLAELIDNAASFSPPDASVAVHGNFVGRGVVVEVEDQGLGIRFDERERLNELLRNPPGFQEMALAGQRHLGLFVVGQLARRHGISVTLQESAYGGTKAIVLVAADLLEPPKSRPPDSAVPPPPGGEALPAILNPAVAVRPHQALPTGRHRGRPLPGPVDGPLNELGPPPPPEVARNHGDLASFPVTAEHRGPGSASRAVLPRRQRQTHLAPQLQVDESDSSTETQDIVERPRIIANVRDSLASFQRGTQQARTSTRPPTGNRWTPEHES</sequence>
<keyword evidence="7" id="KW-0812">Transmembrane</keyword>
<dbReference type="SMART" id="SM00387">
    <property type="entry name" value="HATPase_c"/>
    <property type="match status" value="1"/>
</dbReference>
<evidence type="ECO:0000256" key="5">
    <source>
        <dbReference type="ARBA" id="ARBA00022777"/>
    </source>
</evidence>
<evidence type="ECO:0000256" key="1">
    <source>
        <dbReference type="ARBA" id="ARBA00000085"/>
    </source>
</evidence>
<evidence type="ECO:0000256" key="6">
    <source>
        <dbReference type="SAM" id="MobiDB-lite"/>
    </source>
</evidence>
<dbReference type="EC" id="2.7.13.3" evidence="2"/>
<dbReference type="InterPro" id="IPR013587">
    <property type="entry name" value="Nitrate/nitrite_sensing"/>
</dbReference>
<evidence type="ECO:0000256" key="7">
    <source>
        <dbReference type="SAM" id="Phobius"/>
    </source>
</evidence>
<keyword evidence="3" id="KW-0597">Phosphoprotein</keyword>
<dbReference type="InterPro" id="IPR050428">
    <property type="entry name" value="TCS_sensor_his_kinase"/>
</dbReference>
<evidence type="ECO:0000256" key="4">
    <source>
        <dbReference type="ARBA" id="ARBA00022679"/>
    </source>
</evidence>
<dbReference type="Pfam" id="PF02518">
    <property type="entry name" value="HATPase_c"/>
    <property type="match status" value="1"/>
</dbReference>
<evidence type="ECO:0000313" key="10">
    <source>
        <dbReference type="Proteomes" id="UP001550628"/>
    </source>
</evidence>
<evidence type="ECO:0000256" key="2">
    <source>
        <dbReference type="ARBA" id="ARBA00012438"/>
    </source>
</evidence>
<dbReference type="SUPFAM" id="SSF55874">
    <property type="entry name" value="ATPase domain of HSP90 chaperone/DNA topoisomerase II/histidine kinase"/>
    <property type="match status" value="1"/>
</dbReference>
<organism evidence="9 10">
    <name type="scientific">Nocardia rhamnosiphila</name>
    <dbReference type="NCBI Taxonomy" id="426716"/>
    <lineage>
        <taxon>Bacteria</taxon>
        <taxon>Bacillati</taxon>
        <taxon>Actinomycetota</taxon>
        <taxon>Actinomycetes</taxon>
        <taxon>Mycobacteriales</taxon>
        <taxon>Nocardiaceae</taxon>
        <taxon>Nocardia</taxon>
    </lineage>
</organism>
<keyword evidence="4" id="KW-0808">Transferase</keyword>
<feature type="transmembrane region" description="Helical" evidence="7">
    <location>
        <begin position="32"/>
        <end position="55"/>
    </location>
</feature>
<dbReference type="Gene3D" id="3.30.565.10">
    <property type="entry name" value="Histidine kinase-like ATPase, C-terminal domain"/>
    <property type="match status" value="1"/>
</dbReference>
<evidence type="ECO:0000259" key="8">
    <source>
        <dbReference type="SMART" id="SM00387"/>
    </source>
</evidence>
<dbReference type="Pfam" id="PF08376">
    <property type="entry name" value="NIT"/>
    <property type="match status" value="1"/>
</dbReference>
<keyword evidence="5" id="KW-0418">Kinase</keyword>
<dbReference type="InterPro" id="IPR003594">
    <property type="entry name" value="HATPase_dom"/>
</dbReference>
<protein>
    <recommendedName>
        <fullName evidence="2">histidine kinase</fullName>
        <ecNumber evidence="2">2.7.13.3</ecNumber>
    </recommendedName>
</protein>
<accession>A0ABV2X0S1</accession>
<evidence type="ECO:0000256" key="3">
    <source>
        <dbReference type="ARBA" id="ARBA00022553"/>
    </source>
</evidence>
<keyword evidence="7" id="KW-1133">Transmembrane helix</keyword>
<feature type="region of interest" description="Disordered" evidence="6">
    <location>
        <begin position="682"/>
        <end position="807"/>
    </location>
</feature>
<reference evidence="9 10" key="1">
    <citation type="submission" date="2024-06" db="EMBL/GenBank/DDBJ databases">
        <title>The Natural Products Discovery Center: Release of the First 8490 Sequenced Strains for Exploring Actinobacteria Biosynthetic Diversity.</title>
        <authorList>
            <person name="Kalkreuter E."/>
            <person name="Kautsar S.A."/>
            <person name="Yang D."/>
            <person name="Bader C.D."/>
            <person name="Teijaro C.N."/>
            <person name="Fluegel L."/>
            <person name="Davis C.M."/>
            <person name="Simpson J.R."/>
            <person name="Lauterbach L."/>
            <person name="Steele A.D."/>
            <person name="Gui C."/>
            <person name="Meng S."/>
            <person name="Li G."/>
            <person name="Viehrig K."/>
            <person name="Ye F."/>
            <person name="Su P."/>
            <person name="Kiefer A.F."/>
            <person name="Nichols A."/>
            <person name="Cepeda A.J."/>
            <person name="Yan W."/>
            <person name="Fan B."/>
            <person name="Jiang Y."/>
            <person name="Adhikari A."/>
            <person name="Zheng C.-J."/>
            <person name="Schuster L."/>
            <person name="Cowan T.M."/>
            <person name="Smanski M.J."/>
            <person name="Chevrette M.G."/>
            <person name="De Carvalho L.P.S."/>
            <person name="Shen B."/>
        </authorList>
    </citation>
    <scope>NUCLEOTIDE SEQUENCE [LARGE SCALE GENOMIC DNA]</scope>
    <source>
        <strain evidence="9 10">NPDC019708</strain>
    </source>
</reference>
<dbReference type="PANTHER" id="PTHR45436:SF5">
    <property type="entry name" value="SENSOR HISTIDINE KINASE TRCS"/>
    <property type="match status" value="1"/>
</dbReference>
<feature type="domain" description="Histidine kinase/HSP90-like ATPase" evidence="8">
    <location>
        <begin position="531"/>
        <end position="644"/>
    </location>
</feature>
<dbReference type="InterPro" id="IPR036890">
    <property type="entry name" value="HATPase_C_sf"/>
</dbReference>
<keyword evidence="7" id="KW-0472">Membrane</keyword>
<comment type="caution">
    <text evidence="9">The sequence shown here is derived from an EMBL/GenBank/DDBJ whole genome shotgun (WGS) entry which is preliminary data.</text>
</comment>
<dbReference type="PANTHER" id="PTHR45436">
    <property type="entry name" value="SENSOR HISTIDINE KINASE YKOH"/>
    <property type="match status" value="1"/>
</dbReference>
<keyword evidence="10" id="KW-1185">Reference proteome</keyword>
<feature type="compositionally biased region" description="Polar residues" evidence="6">
    <location>
        <begin position="780"/>
        <end position="800"/>
    </location>
</feature>
<comment type="catalytic activity">
    <reaction evidence="1">
        <text>ATP + protein L-histidine = ADP + protein N-phospho-L-histidine.</text>
        <dbReference type="EC" id="2.7.13.3"/>
    </reaction>
</comment>
<name>A0ABV2X0S1_9NOCA</name>
<feature type="transmembrane region" description="Helical" evidence="7">
    <location>
        <begin position="333"/>
        <end position="354"/>
    </location>
</feature>
<dbReference type="EMBL" id="JBEYBF010000043">
    <property type="protein sequence ID" value="MEU1956687.1"/>
    <property type="molecule type" value="Genomic_DNA"/>
</dbReference>
<proteinExistence type="predicted"/>
<gene>
    <name evidence="9" type="ORF">ABZ510_33160</name>
</gene>